<dbReference type="AlphaFoldDB" id="A0AAV4GZV1"/>
<evidence type="ECO:0000313" key="1">
    <source>
        <dbReference type="EMBL" id="GFR90051.1"/>
    </source>
</evidence>
<dbReference type="EMBL" id="BMAT01005259">
    <property type="protein sequence ID" value="GFR90051.1"/>
    <property type="molecule type" value="Genomic_DNA"/>
</dbReference>
<accession>A0AAV4GZV1</accession>
<sequence length="138" mass="15107">MALADEKRLCGACWLEVDCLLRATIAKSTNDDFMRPSDAGFLANDVGVALRHMSACPMGGVAGDPVSGSGANFFGNDYVQNSPAEVGPCVLDIAPYRRRTVWWWLSAFLDRRVVVVQSDDKDRGHNGCKQSPDGFHRM</sequence>
<proteinExistence type="predicted"/>
<organism evidence="1 2">
    <name type="scientific">Elysia marginata</name>
    <dbReference type="NCBI Taxonomy" id="1093978"/>
    <lineage>
        <taxon>Eukaryota</taxon>
        <taxon>Metazoa</taxon>
        <taxon>Spiralia</taxon>
        <taxon>Lophotrochozoa</taxon>
        <taxon>Mollusca</taxon>
        <taxon>Gastropoda</taxon>
        <taxon>Heterobranchia</taxon>
        <taxon>Euthyneura</taxon>
        <taxon>Panpulmonata</taxon>
        <taxon>Sacoglossa</taxon>
        <taxon>Placobranchoidea</taxon>
        <taxon>Plakobranchidae</taxon>
        <taxon>Elysia</taxon>
    </lineage>
</organism>
<dbReference type="Proteomes" id="UP000762676">
    <property type="component" value="Unassembled WGS sequence"/>
</dbReference>
<evidence type="ECO:0000313" key="2">
    <source>
        <dbReference type="Proteomes" id="UP000762676"/>
    </source>
</evidence>
<evidence type="ECO:0008006" key="3">
    <source>
        <dbReference type="Google" id="ProtNLM"/>
    </source>
</evidence>
<comment type="caution">
    <text evidence="1">The sequence shown here is derived from an EMBL/GenBank/DDBJ whole genome shotgun (WGS) entry which is preliminary data.</text>
</comment>
<name>A0AAV4GZV1_9GAST</name>
<keyword evidence="2" id="KW-1185">Reference proteome</keyword>
<gene>
    <name evidence="1" type="ORF">ElyMa_002557900</name>
</gene>
<protein>
    <recommendedName>
        <fullName evidence="3">4Fe-4S Wbl-type domain-containing protein</fullName>
    </recommendedName>
</protein>
<reference evidence="1 2" key="1">
    <citation type="journal article" date="2021" name="Elife">
        <title>Chloroplast acquisition without the gene transfer in kleptoplastic sea slugs, Plakobranchus ocellatus.</title>
        <authorList>
            <person name="Maeda T."/>
            <person name="Takahashi S."/>
            <person name="Yoshida T."/>
            <person name="Shimamura S."/>
            <person name="Takaki Y."/>
            <person name="Nagai Y."/>
            <person name="Toyoda A."/>
            <person name="Suzuki Y."/>
            <person name="Arimoto A."/>
            <person name="Ishii H."/>
            <person name="Satoh N."/>
            <person name="Nishiyama T."/>
            <person name="Hasebe M."/>
            <person name="Maruyama T."/>
            <person name="Minagawa J."/>
            <person name="Obokata J."/>
            <person name="Shigenobu S."/>
        </authorList>
    </citation>
    <scope>NUCLEOTIDE SEQUENCE [LARGE SCALE GENOMIC DNA]</scope>
</reference>